<dbReference type="EMBL" id="QZXA01000003">
    <property type="protein sequence ID" value="RJT35862.1"/>
    <property type="molecule type" value="Genomic_DNA"/>
</dbReference>
<keyword evidence="2" id="KW-0902">Two-component regulatory system</keyword>
<dbReference type="Gene3D" id="1.10.10.10">
    <property type="entry name" value="Winged helix-like DNA-binding domain superfamily/Winged helix DNA-binding domain"/>
    <property type="match status" value="1"/>
</dbReference>
<evidence type="ECO:0000256" key="1">
    <source>
        <dbReference type="ARBA" id="ARBA00022553"/>
    </source>
</evidence>
<dbReference type="Gene3D" id="3.40.50.2300">
    <property type="match status" value="1"/>
</dbReference>
<dbReference type="SMART" id="SM00448">
    <property type="entry name" value="REC"/>
    <property type="match status" value="1"/>
</dbReference>
<keyword evidence="1" id="KW-0597">Phosphoprotein</keyword>
<evidence type="ECO:0000256" key="5">
    <source>
        <dbReference type="ARBA" id="ARBA00023163"/>
    </source>
</evidence>
<keyword evidence="7" id="KW-1185">Reference proteome</keyword>
<organism evidence="6 7">
    <name type="scientific">Mesorhizobium jarvisii</name>
    <dbReference type="NCBI Taxonomy" id="1777867"/>
    <lineage>
        <taxon>Bacteria</taxon>
        <taxon>Pseudomonadati</taxon>
        <taxon>Pseudomonadota</taxon>
        <taxon>Alphaproteobacteria</taxon>
        <taxon>Hyphomicrobiales</taxon>
        <taxon>Phyllobacteriaceae</taxon>
        <taxon>Mesorhizobium</taxon>
    </lineage>
</organism>
<dbReference type="PROSITE" id="PS51755">
    <property type="entry name" value="OMPR_PHOB"/>
    <property type="match status" value="1"/>
</dbReference>
<dbReference type="InterPro" id="IPR001789">
    <property type="entry name" value="Sig_transdc_resp-reg_receiver"/>
</dbReference>
<gene>
    <name evidence="6" type="ORF">D3242_10530</name>
</gene>
<proteinExistence type="predicted"/>
<evidence type="ECO:0000256" key="2">
    <source>
        <dbReference type="ARBA" id="ARBA00023012"/>
    </source>
</evidence>
<dbReference type="InterPro" id="IPR001867">
    <property type="entry name" value="OmpR/PhoB-type_DNA-bd"/>
</dbReference>
<dbReference type="PANTHER" id="PTHR48111">
    <property type="entry name" value="REGULATOR OF RPOS"/>
    <property type="match status" value="1"/>
</dbReference>
<dbReference type="GO" id="GO:0005829">
    <property type="term" value="C:cytosol"/>
    <property type="evidence" value="ECO:0007669"/>
    <property type="project" value="TreeGrafter"/>
</dbReference>
<evidence type="ECO:0000256" key="4">
    <source>
        <dbReference type="ARBA" id="ARBA00023125"/>
    </source>
</evidence>
<dbReference type="GO" id="GO:0000976">
    <property type="term" value="F:transcription cis-regulatory region binding"/>
    <property type="evidence" value="ECO:0007669"/>
    <property type="project" value="TreeGrafter"/>
</dbReference>
<accession>A0A6M7TRL0</accession>
<dbReference type="PANTHER" id="PTHR48111:SF4">
    <property type="entry name" value="DNA-BINDING DUAL TRANSCRIPTIONAL REGULATOR OMPR"/>
    <property type="match status" value="1"/>
</dbReference>
<evidence type="ECO:0000313" key="6">
    <source>
        <dbReference type="EMBL" id="RJT35862.1"/>
    </source>
</evidence>
<dbReference type="Gene3D" id="6.10.250.690">
    <property type="match status" value="1"/>
</dbReference>
<dbReference type="GO" id="GO:0000156">
    <property type="term" value="F:phosphorelay response regulator activity"/>
    <property type="evidence" value="ECO:0007669"/>
    <property type="project" value="TreeGrafter"/>
</dbReference>
<dbReference type="Proteomes" id="UP000275530">
    <property type="component" value="Unassembled WGS sequence"/>
</dbReference>
<keyword evidence="5" id="KW-0804">Transcription</keyword>
<dbReference type="SUPFAM" id="SSF46894">
    <property type="entry name" value="C-terminal effector domain of the bipartite response regulators"/>
    <property type="match status" value="1"/>
</dbReference>
<dbReference type="InterPro" id="IPR016032">
    <property type="entry name" value="Sig_transdc_resp-reg_C-effctor"/>
</dbReference>
<dbReference type="SMART" id="SM00862">
    <property type="entry name" value="Trans_reg_C"/>
    <property type="match status" value="1"/>
</dbReference>
<dbReference type="SUPFAM" id="SSF52172">
    <property type="entry name" value="CheY-like"/>
    <property type="match status" value="1"/>
</dbReference>
<reference evidence="6 7" key="1">
    <citation type="submission" date="2018-09" db="EMBL/GenBank/DDBJ databases">
        <title>Mesorhizobium carmichaelinearum sp. nov. isolated from Carmichaelinea spp. root nodules in New Zealand.</title>
        <authorList>
            <person name="De Meyer S.E."/>
        </authorList>
    </citation>
    <scope>NUCLEOTIDE SEQUENCE [LARGE SCALE GENOMIC DNA]</scope>
    <source>
        <strain evidence="6 7">LMG 28313</strain>
    </source>
</reference>
<keyword evidence="4 6" id="KW-0238">DNA-binding</keyword>
<keyword evidence="3" id="KW-0805">Transcription regulation</keyword>
<evidence type="ECO:0000256" key="3">
    <source>
        <dbReference type="ARBA" id="ARBA00023015"/>
    </source>
</evidence>
<evidence type="ECO:0000313" key="7">
    <source>
        <dbReference type="Proteomes" id="UP000275530"/>
    </source>
</evidence>
<sequence length="258" mass="28322">MMFIPNLLSTESGSESIVRARIVIVEDEPDLRDAVAEYLGAAGYDVATAETAAAARSLIETQAFHLAILDIAMPGEDGLSLGRWLRSRMPIGIIYATAAGTALDRIVGLELGADDYIVKPYELREVLARVRSVLRRVPQPTELLDRKTRTDRRSVAFGPFQADLDGRLVTGANGTVIDMAKSEFDVLEVFLTRANRLLTRAAISEAIGFTEDPESSRAVDIRIMRLRKKIEADPANPKFLRTVRGEGYIFSLPTGDSN</sequence>
<dbReference type="Pfam" id="PF00486">
    <property type="entry name" value="Trans_reg_C"/>
    <property type="match status" value="1"/>
</dbReference>
<dbReference type="Pfam" id="PF00072">
    <property type="entry name" value="Response_reg"/>
    <property type="match status" value="1"/>
</dbReference>
<dbReference type="InterPro" id="IPR011006">
    <property type="entry name" value="CheY-like_superfamily"/>
</dbReference>
<dbReference type="GO" id="GO:0006355">
    <property type="term" value="P:regulation of DNA-templated transcription"/>
    <property type="evidence" value="ECO:0007669"/>
    <property type="project" value="InterPro"/>
</dbReference>
<protein>
    <submittedName>
        <fullName evidence="6">DNA-binding response regulator</fullName>
    </submittedName>
</protein>
<dbReference type="PROSITE" id="PS50110">
    <property type="entry name" value="RESPONSE_REGULATORY"/>
    <property type="match status" value="1"/>
</dbReference>
<dbReference type="CDD" id="cd00383">
    <property type="entry name" value="trans_reg_C"/>
    <property type="match status" value="1"/>
</dbReference>
<name>A0A6M7TRL0_9HYPH</name>
<dbReference type="GO" id="GO:0032993">
    <property type="term" value="C:protein-DNA complex"/>
    <property type="evidence" value="ECO:0007669"/>
    <property type="project" value="TreeGrafter"/>
</dbReference>
<dbReference type="InterPro" id="IPR039420">
    <property type="entry name" value="WalR-like"/>
</dbReference>
<comment type="caution">
    <text evidence="6">The sequence shown here is derived from an EMBL/GenBank/DDBJ whole genome shotgun (WGS) entry which is preliminary data.</text>
</comment>
<dbReference type="AlphaFoldDB" id="A0A6M7TRL0"/>
<dbReference type="InterPro" id="IPR036388">
    <property type="entry name" value="WH-like_DNA-bd_sf"/>
</dbReference>